<evidence type="ECO:0000313" key="1">
    <source>
        <dbReference type="EMBL" id="AGH45422.1"/>
    </source>
</evidence>
<dbReference type="PATRIC" id="fig|1129794.4.peg.3294"/>
<dbReference type="HOGENOM" id="CLU_3255329_0_0_6"/>
<dbReference type="AlphaFoldDB" id="K6ZQ62"/>
<sequence length="42" mass="4830">METRQHSLMEYSDNRNTIIGGFKVDQVLTLAIEFIAYPNIVT</sequence>
<dbReference type="EMBL" id="CP003837">
    <property type="protein sequence ID" value="AGH45422.1"/>
    <property type="molecule type" value="Genomic_DNA"/>
</dbReference>
<dbReference type="Proteomes" id="UP000011864">
    <property type="component" value="Chromosome"/>
</dbReference>
<protein>
    <submittedName>
        <fullName evidence="1">Uncharacterized protein</fullName>
    </submittedName>
</protein>
<name>K6ZQ62_9ALTE</name>
<dbReference type="KEGG" id="gps:C427_3313"/>
<evidence type="ECO:0000313" key="2">
    <source>
        <dbReference type="Proteomes" id="UP000011864"/>
    </source>
</evidence>
<proteinExistence type="predicted"/>
<reference evidence="1 2" key="1">
    <citation type="journal article" date="2013" name="Genome Announc.">
        <title>Complete Genome Sequence of Glaciecola psychrophila Strain 170T.</title>
        <authorList>
            <person name="Yin J."/>
            <person name="Chen J."/>
            <person name="Liu G."/>
            <person name="Yu Y."/>
            <person name="Song L."/>
            <person name="Wang X."/>
            <person name="Qu X."/>
        </authorList>
    </citation>
    <scope>NUCLEOTIDE SEQUENCE [LARGE SCALE GENOMIC DNA]</scope>
    <source>
        <strain evidence="1 2">170</strain>
    </source>
</reference>
<gene>
    <name evidence="1" type="ORF">C427_3313</name>
</gene>
<keyword evidence="2" id="KW-1185">Reference proteome</keyword>
<organism evidence="1 2">
    <name type="scientific">Paraglaciecola psychrophila 170</name>
    <dbReference type="NCBI Taxonomy" id="1129794"/>
    <lineage>
        <taxon>Bacteria</taxon>
        <taxon>Pseudomonadati</taxon>
        <taxon>Pseudomonadota</taxon>
        <taxon>Gammaproteobacteria</taxon>
        <taxon>Alteromonadales</taxon>
        <taxon>Alteromonadaceae</taxon>
        <taxon>Paraglaciecola</taxon>
    </lineage>
</organism>
<accession>K6ZQ62</accession>